<dbReference type="GO" id="GO:0098703">
    <property type="term" value="P:calcium ion import across plasma membrane"/>
    <property type="evidence" value="ECO:0007669"/>
    <property type="project" value="TreeGrafter"/>
</dbReference>
<evidence type="ECO:0000256" key="13">
    <source>
        <dbReference type="ARBA" id="ARBA00023180"/>
    </source>
</evidence>
<feature type="transmembrane region" description="Helical" evidence="18">
    <location>
        <begin position="130"/>
        <end position="150"/>
    </location>
</feature>
<dbReference type="InterPro" id="IPR018247">
    <property type="entry name" value="EF_Hand_1_Ca_BS"/>
</dbReference>
<dbReference type="FunFam" id="1.10.287.70:FF:000093">
    <property type="entry name" value="Calcium channel subunit Cch1"/>
    <property type="match status" value="1"/>
</dbReference>
<dbReference type="PROSITE" id="PS00018">
    <property type="entry name" value="EF_HAND_1"/>
    <property type="match status" value="1"/>
</dbReference>
<dbReference type="EMBL" id="HBGU01069768">
    <property type="protein sequence ID" value="CAD9531038.1"/>
    <property type="molecule type" value="Transcribed_RNA"/>
</dbReference>
<evidence type="ECO:0000259" key="19">
    <source>
        <dbReference type="PROSITE" id="PS50222"/>
    </source>
</evidence>
<evidence type="ECO:0000313" key="20">
    <source>
        <dbReference type="EMBL" id="CAD9531038.1"/>
    </source>
</evidence>
<dbReference type="InterPro" id="IPR005821">
    <property type="entry name" value="Ion_trans_dom"/>
</dbReference>
<evidence type="ECO:0000256" key="8">
    <source>
        <dbReference type="ARBA" id="ARBA00022837"/>
    </source>
</evidence>
<keyword evidence="11" id="KW-0406">Ion transport</keyword>
<dbReference type="PANTHER" id="PTHR45628">
    <property type="entry name" value="VOLTAGE-DEPENDENT CALCIUM CHANNEL TYPE A SUBUNIT ALPHA-1"/>
    <property type="match status" value="1"/>
</dbReference>
<sequence>MDASGIDIAPVRNDFSPASIFFLAWMIVGSFVALNLFVGAIVDNFTRIKQENEGSATMTPEQQQWVQAMKTAQDGGPSKGPREPTFPPRLAAFKLITSLPFEFTVIGAISCNMLWMATDHHGIEENPLEYQIYANGLLAFNYFYYCEFIIKLFAMGSYYFQDSWCRFDFTLVCLAAVDQFAAEYAADLMPVPPTMLRVMRIARVLRIVRLIKNFKGLRDLAMTLVLSFPALTNIGALLGIVVFIYAVLGMNLFTFVKQGENINDVRNFETFGNACLLLFQCITGDGWSAMMDDAMITEEYGCDPSPEDGSPSNCGSPLALPYFITFVVIATFVFLNLVVAVILENFTAIGSTDPNLVSAGDISDFKDEWSVFDPDANGVIDSKDLPALVLNVKEPLGLKGSRLLLGPGGPPRNRAMRFCLGLSKGENGLRQTHGGLKFKDVLDALIEENYRKKAQSAFISTEMPAVLTPRTRENSAMYATEILSSCLQTKREESGTPTGARLFTTKSFERRRTVKQMEEEYLASKAKAASPPTLPSSPEYSTPSPPKRSAAFAPPASSSISKSGKPSSIELPAPTQMPPPKR</sequence>
<evidence type="ECO:0000256" key="6">
    <source>
        <dbReference type="ARBA" id="ARBA00022673"/>
    </source>
</evidence>
<organism evidence="20">
    <name type="scientific">Haptolina brevifila</name>
    <dbReference type="NCBI Taxonomy" id="156173"/>
    <lineage>
        <taxon>Eukaryota</taxon>
        <taxon>Haptista</taxon>
        <taxon>Haptophyta</taxon>
        <taxon>Prymnesiophyceae</taxon>
        <taxon>Prymnesiales</taxon>
        <taxon>Prymnesiaceae</taxon>
        <taxon>Haptolina</taxon>
    </lineage>
</organism>
<evidence type="ECO:0000256" key="12">
    <source>
        <dbReference type="ARBA" id="ARBA00023136"/>
    </source>
</evidence>
<dbReference type="Gene3D" id="1.20.120.350">
    <property type="entry name" value="Voltage-gated potassium channels. Chain C"/>
    <property type="match status" value="1"/>
</dbReference>
<feature type="transmembrane region" description="Helical" evidence="18">
    <location>
        <begin position="20"/>
        <end position="42"/>
    </location>
</feature>
<dbReference type="Pfam" id="PF00520">
    <property type="entry name" value="Ion_trans"/>
    <property type="match status" value="1"/>
</dbReference>
<keyword evidence="5" id="KW-0109">Calcium transport</keyword>
<proteinExistence type="inferred from homology"/>
<dbReference type="Gene3D" id="1.10.238.10">
    <property type="entry name" value="EF-hand"/>
    <property type="match status" value="1"/>
</dbReference>
<keyword evidence="8" id="KW-0106">Calcium</keyword>
<keyword evidence="14" id="KW-0407">Ion channel</keyword>
<gene>
    <name evidence="20" type="ORF">CBRE1094_LOCUS38087</name>
</gene>
<protein>
    <recommendedName>
        <fullName evidence="16">Calcium-channel protein CCH1</fullName>
    </recommendedName>
</protein>
<dbReference type="SUPFAM" id="SSF81324">
    <property type="entry name" value="Voltage-gated potassium channels"/>
    <property type="match status" value="1"/>
</dbReference>
<dbReference type="GO" id="GO:0005891">
    <property type="term" value="C:voltage-gated calcium channel complex"/>
    <property type="evidence" value="ECO:0007669"/>
    <property type="project" value="TreeGrafter"/>
</dbReference>
<feature type="domain" description="EF-hand" evidence="19">
    <location>
        <begin position="360"/>
        <end position="395"/>
    </location>
</feature>
<dbReference type="InterPro" id="IPR027359">
    <property type="entry name" value="Volt_channel_dom_sf"/>
</dbReference>
<evidence type="ECO:0000256" key="5">
    <source>
        <dbReference type="ARBA" id="ARBA00022568"/>
    </source>
</evidence>
<evidence type="ECO:0000256" key="11">
    <source>
        <dbReference type="ARBA" id="ARBA00023065"/>
    </source>
</evidence>
<dbReference type="PANTHER" id="PTHR45628:SF7">
    <property type="entry name" value="VOLTAGE-DEPENDENT CALCIUM CHANNEL TYPE A SUBUNIT ALPHA-1"/>
    <property type="match status" value="1"/>
</dbReference>
<evidence type="ECO:0000256" key="14">
    <source>
        <dbReference type="ARBA" id="ARBA00023303"/>
    </source>
</evidence>
<dbReference type="Gene3D" id="1.10.287.70">
    <property type="match status" value="2"/>
</dbReference>
<evidence type="ECO:0000256" key="7">
    <source>
        <dbReference type="ARBA" id="ARBA00022692"/>
    </source>
</evidence>
<feature type="region of interest" description="Disordered" evidence="17">
    <location>
        <begin position="519"/>
        <end position="582"/>
    </location>
</feature>
<feature type="transmembrane region" description="Helical" evidence="18">
    <location>
        <begin position="319"/>
        <end position="343"/>
    </location>
</feature>
<name>A0A7S2NBM4_9EUKA</name>
<dbReference type="InterPro" id="IPR050599">
    <property type="entry name" value="VDCC_alpha-1_subunit"/>
</dbReference>
<comment type="similarity">
    <text evidence="15">Belongs to the calcium channel alpha-1 subunit (TC 1.A.1.11) family.</text>
</comment>
<keyword evidence="6" id="KW-0107">Calcium channel</keyword>
<evidence type="ECO:0000256" key="15">
    <source>
        <dbReference type="ARBA" id="ARBA00061395"/>
    </source>
</evidence>
<reference evidence="20" key="1">
    <citation type="submission" date="2021-01" db="EMBL/GenBank/DDBJ databases">
        <authorList>
            <person name="Corre E."/>
            <person name="Pelletier E."/>
            <person name="Niang G."/>
            <person name="Scheremetjew M."/>
            <person name="Finn R."/>
            <person name="Kale V."/>
            <person name="Holt S."/>
            <person name="Cochrane G."/>
            <person name="Meng A."/>
            <person name="Brown T."/>
            <person name="Cohen L."/>
        </authorList>
    </citation>
    <scope>NUCLEOTIDE SEQUENCE</scope>
    <source>
        <strain evidence="20">UTEX LB 985</strain>
    </source>
</reference>
<keyword evidence="3" id="KW-1003">Cell membrane</keyword>
<evidence type="ECO:0000256" key="1">
    <source>
        <dbReference type="ARBA" id="ARBA00004651"/>
    </source>
</evidence>
<keyword evidence="13" id="KW-0325">Glycoprotein</keyword>
<dbReference type="InterPro" id="IPR002048">
    <property type="entry name" value="EF_hand_dom"/>
</dbReference>
<evidence type="ECO:0000256" key="18">
    <source>
        <dbReference type="SAM" id="Phobius"/>
    </source>
</evidence>
<feature type="transmembrane region" description="Helical" evidence="18">
    <location>
        <begin position="99"/>
        <end position="118"/>
    </location>
</feature>
<evidence type="ECO:0000256" key="9">
    <source>
        <dbReference type="ARBA" id="ARBA00022882"/>
    </source>
</evidence>
<feature type="compositionally biased region" description="Low complexity" evidence="17">
    <location>
        <begin position="536"/>
        <end position="568"/>
    </location>
</feature>
<keyword evidence="9" id="KW-0851">Voltage-gated channel</keyword>
<dbReference type="AlphaFoldDB" id="A0A7S2NBM4"/>
<keyword evidence="2" id="KW-0813">Transport</keyword>
<dbReference type="PROSITE" id="PS50222">
    <property type="entry name" value="EF_HAND_2"/>
    <property type="match status" value="1"/>
</dbReference>
<evidence type="ECO:0000256" key="4">
    <source>
        <dbReference type="ARBA" id="ARBA00022553"/>
    </source>
</evidence>
<feature type="region of interest" description="Disordered" evidence="17">
    <location>
        <begin position="488"/>
        <end position="507"/>
    </location>
</feature>
<evidence type="ECO:0000256" key="10">
    <source>
        <dbReference type="ARBA" id="ARBA00022989"/>
    </source>
</evidence>
<keyword evidence="10 18" id="KW-1133">Transmembrane helix</keyword>
<evidence type="ECO:0000256" key="16">
    <source>
        <dbReference type="ARBA" id="ARBA00067459"/>
    </source>
</evidence>
<evidence type="ECO:0000256" key="17">
    <source>
        <dbReference type="SAM" id="MobiDB-lite"/>
    </source>
</evidence>
<feature type="transmembrane region" description="Helical" evidence="18">
    <location>
        <begin position="220"/>
        <end position="248"/>
    </location>
</feature>
<keyword evidence="7 18" id="KW-0812">Transmembrane</keyword>
<comment type="subcellular location">
    <subcellularLocation>
        <location evidence="1">Cell membrane</location>
        <topology evidence="1">Multi-pass membrane protein</topology>
    </subcellularLocation>
</comment>
<dbReference type="GO" id="GO:0005509">
    <property type="term" value="F:calcium ion binding"/>
    <property type="evidence" value="ECO:0007669"/>
    <property type="project" value="InterPro"/>
</dbReference>
<accession>A0A7S2NBM4</accession>
<evidence type="ECO:0000256" key="2">
    <source>
        <dbReference type="ARBA" id="ARBA00022448"/>
    </source>
</evidence>
<keyword evidence="12 18" id="KW-0472">Membrane</keyword>
<evidence type="ECO:0000256" key="3">
    <source>
        <dbReference type="ARBA" id="ARBA00022475"/>
    </source>
</evidence>
<dbReference type="GO" id="GO:0008331">
    <property type="term" value="F:high voltage-gated calcium channel activity"/>
    <property type="evidence" value="ECO:0007669"/>
    <property type="project" value="TreeGrafter"/>
</dbReference>
<keyword evidence="4" id="KW-0597">Phosphoprotein</keyword>